<sequence length="548" mass="61392">MSSAEDIPSSQGTNEDPTIPGSSAEFATITLTPENAEAKLAFSEVVEWLLEQNKSETESHAQDHARTFIWTASQQTHDADVTRFLRQLHTGNLSSSSPISSPHPDISDKEDTPPPIAQVWTGCYYISLKRLPQHPQRGYTAGSLRLGHTMNDLLLCLGNNTVYGVRQRQATLQMHHTGRVYLRTATDKAFNYVRGDRIRDGIHLFNDASTLVTFGSLTYRMQYTRFAHSDDHKNLLISYLQTVGGPQSSVSVLAMTPTPSQDNAIKVGQWSLISGTIGQGAFGKVSIALNSTGHIAALKRMSVGKDRDQIQRQREKLERFGILADMKHESRIVRLLEVITDDRQGANDVADVWFVLTPAVEDTLTTIEKKGHLATGTSNDRLGMVKLLIIDVLEALRFLHSHNILHSDIKPDNVGIRKWQPSAPSAVSIVLLDMEDCLEYHQPGYTFPSDPGTTGTVGWLSPEREMEGFSHLTDIWSVGVMALWALQRRHPWRGRPNPWRVGHEYARERPGFFQKYGEGIAYVKTLRQEGTDSGYRGRKYKIQYAYRG</sequence>
<dbReference type="PROSITE" id="PS00107">
    <property type="entry name" value="PROTEIN_KINASE_ATP"/>
    <property type="match status" value="1"/>
</dbReference>
<dbReference type="HOGENOM" id="CLU_036828_0_0_1"/>
<keyword evidence="3 8" id="KW-0547">Nucleotide-binding</keyword>
<dbReference type="SMART" id="SM00220">
    <property type="entry name" value="S_TKc"/>
    <property type="match status" value="1"/>
</dbReference>
<organism evidence="11 12">
    <name type="scientific">Metarhizium guizhouense (strain ARSEF 977)</name>
    <dbReference type="NCBI Taxonomy" id="1276136"/>
    <lineage>
        <taxon>Eukaryota</taxon>
        <taxon>Fungi</taxon>
        <taxon>Dikarya</taxon>
        <taxon>Ascomycota</taxon>
        <taxon>Pezizomycotina</taxon>
        <taxon>Sordariomycetes</taxon>
        <taxon>Hypocreomycetidae</taxon>
        <taxon>Hypocreales</taxon>
        <taxon>Clavicipitaceae</taxon>
        <taxon>Metarhizium</taxon>
    </lineage>
</organism>
<keyword evidence="2" id="KW-0808">Transferase</keyword>
<evidence type="ECO:0000259" key="10">
    <source>
        <dbReference type="PROSITE" id="PS50011"/>
    </source>
</evidence>
<dbReference type="EC" id="2.7.11.24" evidence="1"/>
<feature type="binding site" evidence="8">
    <location>
        <position position="305"/>
    </location>
    <ligand>
        <name>ATP</name>
        <dbReference type="ChEBI" id="CHEBI:30616"/>
    </ligand>
</feature>
<keyword evidence="5 8" id="KW-0067">ATP-binding</keyword>
<keyword evidence="4" id="KW-0418">Kinase</keyword>
<comment type="catalytic activity">
    <reaction evidence="6">
        <text>L-threonyl-[protein] + ATP = O-phospho-L-threonyl-[protein] + ADP + H(+)</text>
        <dbReference type="Rhea" id="RHEA:46608"/>
        <dbReference type="Rhea" id="RHEA-COMP:11060"/>
        <dbReference type="Rhea" id="RHEA-COMP:11605"/>
        <dbReference type="ChEBI" id="CHEBI:15378"/>
        <dbReference type="ChEBI" id="CHEBI:30013"/>
        <dbReference type="ChEBI" id="CHEBI:30616"/>
        <dbReference type="ChEBI" id="CHEBI:61977"/>
        <dbReference type="ChEBI" id="CHEBI:456216"/>
        <dbReference type="EC" id="2.7.11.24"/>
    </reaction>
    <physiologicalReaction direction="left-to-right" evidence="6">
        <dbReference type="Rhea" id="RHEA:46609"/>
    </physiologicalReaction>
</comment>
<dbReference type="GO" id="GO:0005524">
    <property type="term" value="F:ATP binding"/>
    <property type="evidence" value="ECO:0007669"/>
    <property type="project" value="UniProtKB-UniRule"/>
</dbReference>
<reference evidence="11 12" key="1">
    <citation type="journal article" date="2014" name="Proc. Natl. Acad. Sci. U.S.A.">
        <title>Trajectory and genomic determinants of fungal-pathogen speciation and host adaptation.</title>
        <authorList>
            <person name="Hu X."/>
            <person name="Xiao G."/>
            <person name="Zheng P."/>
            <person name="Shang Y."/>
            <person name="Su Y."/>
            <person name="Zhang X."/>
            <person name="Liu X."/>
            <person name="Zhan S."/>
            <person name="St Leger R.J."/>
            <person name="Wang C."/>
        </authorList>
    </citation>
    <scope>NUCLEOTIDE SEQUENCE [LARGE SCALE GENOMIC DNA]</scope>
    <source>
        <strain evidence="11 12">ARSEF 977</strain>
    </source>
</reference>
<dbReference type="Gene3D" id="1.10.510.10">
    <property type="entry name" value="Transferase(Phosphotransferase) domain 1"/>
    <property type="match status" value="1"/>
</dbReference>
<dbReference type="GO" id="GO:0004707">
    <property type="term" value="F:MAP kinase activity"/>
    <property type="evidence" value="ECO:0007669"/>
    <property type="project" value="UniProtKB-EC"/>
</dbReference>
<dbReference type="Proteomes" id="UP000031192">
    <property type="component" value="Unassembled WGS sequence"/>
</dbReference>
<evidence type="ECO:0000313" key="12">
    <source>
        <dbReference type="Proteomes" id="UP000031192"/>
    </source>
</evidence>
<feature type="domain" description="Protein kinase" evidence="10">
    <location>
        <begin position="271"/>
        <end position="548"/>
    </location>
</feature>
<dbReference type="EMBL" id="AZNH01000119">
    <property type="protein sequence ID" value="KID81806.1"/>
    <property type="molecule type" value="Genomic_DNA"/>
</dbReference>
<evidence type="ECO:0000256" key="1">
    <source>
        <dbReference type="ARBA" id="ARBA00012411"/>
    </source>
</evidence>
<keyword evidence="12" id="KW-1185">Reference proteome</keyword>
<evidence type="ECO:0000256" key="9">
    <source>
        <dbReference type="SAM" id="MobiDB-lite"/>
    </source>
</evidence>
<dbReference type="InterPro" id="IPR011009">
    <property type="entry name" value="Kinase-like_dom_sf"/>
</dbReference>
<protein>
    <recommendedName>
        <fullName evidence="1">mitogen-activated protein kinase</fullName>
        <ecNumber evidence="1">2.7.11.24</ecNumber>
    </recommendedName>
</protein>
<dbReference type="PANTHER" id="PTHR48016:SF56">
    <property type="entry name" value="MAPKK KINASE"/>
    <property type="match status" value="1"/>
</dbReference>
<dbReference type="InterPro" id="IPR017441">
    <property type="entry name" value="Protein_kinase_ATP_BS"/>
</dbReference>
<evidence type="ECO:0000256" key="5">
    <source>
        <dbReference type="ARBA" id="ARBA00022840"/>
    </source>
</evidence>
<proteinExistence type="predicted"/>
<feature type="compositionally biased region" description="Low complexity" evidence="9">
    <location>
        <begin position="94"/>
        <end position="104"/>
    </location>
</feature>
<dbReference type="SUPFAM" id="SSF56112">
    <property type="entry name" value="Protein kinase-like (PK-like)"/>
    <property type="match status" value="1"/>
</dbReference>
<dbReference type="AlphaFoldDB" id="A0A0B4GWB7"/>
<dbReference type="InterPro" id="IPR000719">
    <property type="entry name" value="Prot_kinase_dom"/>
</dbReference>
<accession>A0A0B4GWB7</accession>
<dbReference type="PANTHER" id="PTHR48016">
    <property type="entry name" value="MAP KINASE KINASE KINASE SSK2-RELATED-RELATED"/>
    <property type="match status" value="1"/>
</dbReference>
<dbReference type="CDD" id="cd00180">
    <property type="entry name" value="PKc"/>
    <property type="match status" value="1"/>
</dbReference>
<dbReference type="PROSITE" id="PS50011">
    <property type="entry name" value="PROTEIN_KINASE_DOM"/>
    <property type="match status" value="1"/>
</dbReference>
<evidence type="ECO:0000256" key="4">
    <source>
        <dbReference type="ARBA" id="ARBA00022777"/>
    </source>
</evidence>
<comment type="caution">
    <text evidence="11">The sequence shown here is derived from an EMBL/GenBank/DDBJ whole genome shotgun (WGS) entry which is preliminary data.</text>
</comment>
<evidence type="ECO:0000256" key="8">
    <source>
        <dbReference type="PROSITE-ProRule" id="PRU10141"/>
    </source>
</evidence>
<dbReference type="Gene3D" id="3.30.200.20">
    <property type="entry name" value="Phosphorylase Kinase, domain 1"/>
    <property type="match status" value="1"/>
</dbReference>
<name>A0A0B4GWB7_METGA</name>
<dbReference type="InterPro" id="IPR050538">
    <property type="entry name" value="MAP_kinase_kinase_kinase"/>
</dbReference>
<dbReference type="Pfam" id="PF00069">
    <property type="entry name" value="Pkinase"/>
    <property type="match status" value="1"/>
</dbReference>
<evidence type="ECO:0000313" key="11">
    <source>
        <dbReference type="EMBL" id="KID81806.1"/>
    </source>
</evidence>
<evidence type="ECO:0000256" key="3">
    <source>
        <dbReference type="ARBA" id="ARBA00022741"/>
    </source>
</evidence>
<evidence type="ECO:0000256" key="2">
    <source>
        <dbReference type="ARBA" id="ARBA00022679"/>
    </source>
</evidence>
<comment type="catalytic activity">
    <reaction evidence="7">
        <text>L-seryl-[protein] + ATP = O-phospho-L-seryl-[protein] + ADP + H(+)</text>
        <dbReference type="Rhea" id="RHEA:17989"/>
        <dbReference type="Rhea" id="RHEA-COMP:9863"/>
        <dbReference type="Rhea" id="RHEA-COMP:11604"/>
        <dbReference type="ChEBI" id="CHEBI:15378"/>
        <dbReference type="ChEBI" id="CHEBI:29999"/>
        <dbReference type="ChEBI" id="CHEBI:30616"/>
        <dbReference type="ChEBI" id="CHEBI:83421"/>
        <dbReference type="ChEBI" id="CHEBI:456216"/>
        <dbReference type="EC" id="2.7.11.24"/>
    </reaction>
    <physiologicalReaction direction="left-to-right" evidence="7">
        <dbReference type="Rhea" id="RHEA:17990"/>
    </physiologicalReaction>
</comment>
<feature type="region of interest" description="Disordered" evidence="9">
    <location>
        <begin position="92"/>
        <end position="112"/>
    </location>
</feature>
<evidence type="ECO:0000256" key="6">
    <source>
        <dbReference type="ARBA" id="ARBA00047919"/>
    </source>
</evidence>
<feature type="compositionally biased region" description="Polar residues" evidence="9">
    <location>
        <begin position="1"/>
        <end position="16"/>
    </location>
</feature>
<dbReference type="OrthoDB" id="5979581at2759"/>
<feature type="region of interest" description="Disordered" evidence="9">
    <location>
        <begin position="1"/>
        <end position="23"/>
    </location>
</feature>
<gene>
    <name evidence="11" type="ORF">MGU_10855</name>
</gene>
<evidence type="ECO:0000256" key="7">
    <source>
        <dbReference type="ARBA" id="ARBA00048130"/>
    </source>
</evidence>